<dbReference type="SUPFAM" id="SSF52833">
    <property type="entry name" value="Thioredoxin-like"/>
    <property type="match status" value="1"/>
</dbReference>
<proteinExistence type="predicted"/>
<dbReference type="PANTHER" id="PTHR42852">
    <property type="entry name" value="THIOL:DISULFIDE INTERCHANGE PROTEIN DSBE"/>
    <property type="match status" value="1"/>
</dbReference>
<protein>
    <submittedName>
        <fullName evidence="3">Thiol:disulfide interchange protein tlpA</fullName>
    </submittedName>
</protein>
<dbReference type="PROSITE" id="PS00194">
    <property type="entry name" value="THIOREDOXIN_1"/>
    <property type="match status" value="1"/>
</dbReference>
<keyword evidence="1" id="KW-1015">Disulfide bond</keyword>
<dbReference type="InterPro" id="IPR000866">
    <property type="entry name" value="AhpC/TSA"/>
</dbReference>
<keyword evidence="4" id="KW-1185">Reference proteome</keyword>
<accession>A0ABQ4MJF6</accession>
<organism evidence="3 4">
    <name type="scientific">Paenibacillus vini</name>
    <dbReference type="NCBI Taxonomy" id="1476024"/>
    <lineage>
        <taxon>Bacteria</taxon>
        <taxon>Bacillati</taxon>
        <taxon>Bacillota</taxon>
        <taxon>Bacilli</taxon>
        <taxon>Bacillales</taxon>
        <taxon>Paenibacillaceae</taxon>
        <taxon>Paenibacillus</taxon>
    </lineage>
</organism>
<dbReference type="Pfam" id="PF00578">
    <property type="entry name" value="AhpC-TSA"/>
    <property type="match status" value="1"/>
</dbReference>
<dbReference type="InterPro" id="IPR013766">
    <property type="entry name" value="Thioredoxin_domain"/>
</dbReference>
<reference evidence="3 4" key="1">
    <citation type="submission" date="2021-03" db="EMBL/GenBank/DDBJ databases">
        <title>Antimicrobial resistance genes in bacteria isolated from Japanese honey, and their potential for conferring macrolide and lincosamide resistance in the American foulbrood pathogen Paenibacillus larvae.</title>
        <authorList>
            <person name="Okamoto M."/>
            <person name="Kumagai M."/>
            <person name="Kanamori H."/>
            <person name="Takamatsu D."/>
        </authorList>
    </citation>
    <scope>NUCLEOTIDE SEQUENCE [LARGE SCALE GENOMIC DNA]</scope>
    <source>
        <strain evidence="3 4">J42TS3</strain>
    </source>
</reference>
<dbReference type="InterPro" id="IPR017937">
    <property type="entry name" value="Thioredoxin_CS"/>
</dbReference>
<evidence type="ECO:0000313" key="3">
    <source>
        <dbReference type="EMBL" id="GIP56102.1"/>
    </source>
</evidence>
<comment type="caution">
    <text evidence="3">The sequence shown here is derived from an EMBL/GenBank/DDBJ whole genome shotgun (WGS) entry which is preliminary data.</text>
</comment>
<dbReference type="PANTHER" id="PTHR42852:SF17">
    <property type="entry name" value="THIOREDOXIN-LIKE PROTEIN HI_1115"/>
    <property type="match status" value="1"/>
</dbReference>
<sequence length="186" mass="20725">MRKNVFIFVILLGLVAYSAYDYINNRTNSDGNKQQSVQDGGATVGIKEGKQAPDFTLNGLDGTPVSLSDFRGKVVVLNFWASWCPPCRVEMPHMQRLYEKYDAKNVVVLGINLTSTEKSSDNAQSFVDEQGLTFPVLLDSKGEVMDNYRIVAYPTTYFIDEKGIIRQVSQGAMNADMLKKAIQPLI</sequence>
<evidence type="ECO:0000313" key="4">
    <source>
        <dbReference type="Proteomes" id="UP000679992"/>
    </source>
</evidence>
<dbReference type="InterPro" id="IPR036249">
    <property type="entry name" value="Thioredoxin-like_sf"/>
</dbReference>
<dbReference type="Gene3D" id="3.40.30.10">
    <property type="entry name" value="Glutaredoxin"/>
    <property type="match status" value="1"/>
</dbReference>
<name>A0ABQ4MJF6_9BACL</name>
<dbReference type="CDD" id="cd02966">
    <property type="entry name" value="TlpA_like_family"/>
    <property type="match status" value="1"/>
</dbReference>
<gene>
    <name evidence="3" type="ORF">J42TS3_51370</name>
</gene>
<evidence type="ECO:0000259" key="2">
    <source>
        <dbReference type="PROSITE" id="PS51352"/>
    </source>
</evidence>
<dbReference type="RefSeq" id="WP_213656794.1">
    <property type="nucleotide sequence ID" value="NZ_BOSL01000031.1"/>
</dbReference>
<evidence type="ECO:0000256" key="1">
    <source>
        <dbReference type="ARBA" id="ARBA00023157"/>
    </source>
</evidence>
<feature type="domain" description="Thioredoxin" evidence="2">
    <location>
        <begin position="46"/>
        <end position="186"/>
    </location>
</feature>
<dbReference type="EMBL" id="BOSL01000031">
    <property type="protein sequence ID" value="GIP56102.1"/>
    <property type="molecule type" value="Genomic_DNA"/>
</dbReference>
<dbReference type="PROSITE" id="PS51352">
    <property type="entry name" value="THIOREDOXIN_2"/>
    <property type="match status" value="1"/>
</dbReference>
<dbReference type="Proteomes" id="UP000679992">
    <property type="component" value="Unassembled WGS sequence"/>
</dbReference>
<dbReference type="InterPro" id="IPR050553">
    <property type="entry name" value="Thioredoxin_ResA/DsbE_sf"/>
</dbReference>